<dbReference type="EMBL" id="JAGPXC010000011">
    <property type="protein sequence ID" value="KAH6645356.1"/>
    <property type="molecule type" value="Genomic_DNA"/>
</dbReference>
<dbReference type="GeneID" id="70133065"/>
<dbReference type="PANTHER" id="PTHR21310">
    <property type="entry name" value="AMINOGLYCOSIDE PHOSPHOTRANSFERASE-RELATED-RELATED"/>
    <property type="match status" value="1"/>
</dbReference>
<sequence length="312" mass="36246">MTFSAKEEVVRRIARFSSEIFQKRMRGIGNIFPGEAKVQKIVSSAFICHGFGRQTVQRGPFPSSWQWLQSRLDLAELDCYGHLEKAKESMTQDTNGSHAVIDTEESQEDHDNKDKGDEKMDDRDEDEDDEDDLDVLEDALKIIQKLKVHLPEFFTPTGTEPEPTILFHDDLNRHNILVDEAGELTAVVDWECISALPLWAACRYPSFIDSKSNDVEPIKERYHQDEHGQVDELFWEHLEDFESTKLRRLFLQEMQRLAPGWVNIFEASQRQRDFDMALDSCDDEFSIRRILTWLEEIESGKKDISSLEARFS</sequence>
<dbReference type="InterPro" id="IPR002575">
    <property type="entry name" value="Aminoglycoside_PTrfase"/>
</dbReference>
<organism evidence="3 4">
    <name type="scientific">Truncatella angustata</name>
    <dbReference type="NCBI Taxonomy" id="152316"/>
    <lineage>
        <taxon>Eukaryota</taxon>
        <taxon>Fungi</taxon>
        <taxon>Dikarya</taxon>
        <taxon>Ascomycota</taxon>
        <taxon>Pezizomycotina</taxon>
        <taxon>Sordariomycetes</taxon>
        <taxon>Xylariomycetidae</taxon>
        <taxon>Amphisphaeriales</taxon>
        <taxon>Sporocadaceae</taxon>
        <taxon>Truncatella</taxon>
    </lineage>
</organism>
<comment type="caution">
    <text evidence="3">The sequence shown here is derived from an EMBL/GenBank/DDBJ whole genome shotgun (WGS) entry which is preliminary data.</text>
</comment>
<dbReference type="InterPro" id="IPR051678">
    <property type="entry name" value="AGP_Transferase"/>
</dbReference>
<evidence type="ECO:0000259" key="2">
    <source>
        <dbReference type="Pfam" id="PF01636"/>
    </source>
</evidence>
<reference evidence="3" key="1">
    <citation type="journal article" date="2021" name="Nat. Commun.">
        <title>Genetic determinants of endophytism in the Arabidopsis root mycobiome.</title>
        <authorList>
            <person name="Mesny F."/>
            <person name="Miyauchi S."/>
            <person name="Thiergart T."/>
            <person name="Pickel B."/>
            <person name="Atanasova L."/>
            <person name="Karlsson M."/>
            <person name="Huettel B."/>
            <person name="Barry K.W."/>
            <person name="Haridas S."/>
            <person name="Chen C."/>
            <person name="Bauer D."/>
            <person name="Andreopoulos W."/>
            <person name="Pangilinan J."/>
            <person name="LaButti K."/>
            <person name="Riley R."/>
            <person name="Lipzen A."/>
            <person name="Clum A."/>
            <person name="Drula E."/>
            <person name="Henrissat B."/>
            <person name="Kohler A."/>
            <person name="Grigoriev I.V."/>
            <person name="Martin F.M."/>
            <person name="Hacquard S."/>
        </authorList>
    </citation>
    <scope>NUCLEOTIDE SEQUENCE</scope>
    <source>
        <strain evidence="3">MPI-SDFR-AT-0073</strain>
    </source>
</reference>
<evidence type="ECO:0000313" key="4">
    <source>
        <dbReference type="Proteomes" id="UP000758603"/>
    </source>
</evidence>
<dbReference type="InterPro" id="IPR011009">
    <property type="entry name" value="Kinase-like_dom_sf"/>
</dbReference>
<dbReference type="SUPFAM" id="SSF56112">
    <property type="entry name" value="Protein kinase-like (PK-like)"/>
    <property type="match status" value="1"/>
</dbReference>
<dbReference type="Gene3D" id="3.90.1200.10">
    <property type="match status" value="1"/>
</dbReference>
<dbReference type="RefSeq" id="XP_045951870.1">
    <property type="nucleotide sequence ID" value="XM_046104174.1"/>
</dbReference>
<dbReference type="PANTHER" id="PTHR21310:SF13">
    <property type="entry name" value="AMINOGLYCOSIDE PHOSPHOTRANSFERASE DOMAIN-CONTAINING PROTEIN"/>
    <property type="match status" value="1"/>
</dbReference>
<feature type="region of interest" description="Disordered" evidence="1">
    <location>
        <begin position="88"/>
        <end position="131"/>
    </location>
</feature>
<name>A0A9P8RLI9_9PEZI</name>
<gene>
    <name evidence="3" type="ORF">BKA67DRAFT_584837</name>
</gene>
<feature type="domain" description="Aminoglycoside phosphotransferase" evidence="2">
    <location>
        <begin position="117"/>
        <end position="194"/>
    </location>
</feature>
<dbReference type="OrthoDB" id="2968323at2759"/>
<evidence type="ECO:0000313" key="3">
    <source>
        <dbReference type="EMBL" id="KAH6645356.1"/>
    </source>
</evidence>
<dbReference type="Pfam" id="PF01636">
    <property type="entry name" value="APH"/>
    <property type="match status" value="1"/>
</dbReference>
<dbReference type="Proteomes" id="UP000758603">
    <property type="component" value="Unassembled WGS sequence"/>
</dbReference>
<protein>
    <recommendedName>
        <fullName evidence="2">Aminoglycoside phosphotransferase domain-containing protein</fullName>
    </recommendedName>
</protein>
<proteinExistence type="predicted"/>
<keyword evidence="4" id="KW-1185">Reference proteome</keyword>
<feature type="compositionally biased region" description="Basic and acidic residues" evidence="1">
    <location>
        <begin position="109"/>
        <end position="122"/>
    </location>
</feature>
<evidence type="ECO:0000256" key="1">
    <source>
        <dbReference type="SAM" id="MobiDB-lite"/>
    </source>
</evidence>
<accession>A0A9P8RLI9</accession>
<dbReference type="AlphaFoldDB" id="A0A9P8RLI9"/>